<gene>
    <name evidence="2" type="ORF">CBYS24578_00000688</name>
</gene>
<protein>
    <submittedName>
        <fullName evidence="2">Uncharacterized protein</fullName>
    </submittedName>
</protein>
<organism evidence="2 3">
    <name type="scientific">Clonostachys byssicola</name>
    <dbReference type="NCBI Taxonomy" id="160290"/>
    <lineage>
        <taxon>Eukaryota</taxon>
        <taxon>Fungi</taxon>
        <taxon>Dikarya</taxon>
        <taxon>Ascomycota</taxon>
        <taxon>Pezizomycotina</taxon>
        <taxon>Sordariomycetes</taxon>
        <taxon>Hypocreomycetidae</taxon>
        <taxon>Hypocreales</taxon>
        <taxon>Bionectriaceae</taxon>
        <taxon>Clonostachys</taxon>
    </lineage>
</organism>
<name>A0A9N9XT17_9HYPO</name>
<accession>A0A9N9XT17</accession>
<feature type="compositionally biased region" description="Polar residues" evidence="1">
    <location>
        <begin position="22"/>
        <end position="34"/>
    </location>
</feature>
<evidence type="ECO:0000313" key="3">
    <source>
        <dbReference type="Proteomes" id="UP000754883"/>
    </source>
</evidence>
<feature type="compositionally biased region" description="Polar residues" evidence="1">
    <location>
        <begin position="161"/>
        <end position="170"/>
    </location>
</feature>
<reference evidence="3" key="1">
    <citation type="submission" date="2019-06" db="EMBL/GenBank/DDBJ databases">
        <authorList>
            <person name="Broberg M."/>
        </authorList>
    </citation>
    <scope>NUCLEOTIDE SEQUENCE [LARGE SCALE GENOMIC DNA]</scope>
</reference>
<feature type="region of interest" description="Disordered" evidence="1">
    <location>
        <begin position="14"/>
        <end position="94"/>
    </location>
</feature>
<proteinExistence type="predicted"/>
<keyword evidence="3" id="KW-1185">Reference proteome</keyword>
<dbReference type="AlphaFoldDB" id="A0A9N9XT17"/>
<reference evidence="2 3" key="2">
    <citation type="submission" date="2021-10" db="EMBL/GenBank/DDBJ databases">
        <authorList>
            <person name="Piombo E."/>
        </authorList>
    </citation>
    <scope>NUCLEOTIDE SEQUENCE [LARGE SCALE GENOMIC DNA]</scope>
</reference>
<evidence type="ECO:0000313" key="2">
    <source>
        <dbReference type="EMBL" id="CAG9971771.1"/>
    </source>
</evidence>
<dbReference type="Proteomes" id="UP000754883">
    <property type="component" value="Unassembled WGS sequence"/>
</dbReference>
<dbReference type="EMBL" id="CABFNO020001240">
    <property type="protein sequence ID" value="CAG9971771.1"/>
    <property type="molecule type" value="Genomic_DNA"/>
</dbReference>
<evidence type="ECO:0000256" key="1">
    <source>
        <dbReference type="SAM" id="MobiDB-lite"/>
    </source>
</evidence>
<feature type="region of interest" description="Disordered" evidence="1">
    <location>
        <begin position="151"/>
        <end position="171"/>
    </location>
</feature>
<comment type="caution">
    <text evidence="2">The sequence shown here is derived from an EMBL/GenBank/DDBJ whole genome shotgun (WGS) entry which is preliminary data.</text>
</comment>
<dbReference type="OrthoDB" id="10385405at2759"/>
<feature type="compositionally biased region" description="Low complexity" evidence="1">
    <location>
        <begin position="68"/>
        <end position="78"/>
    </location>
</feature>
<sequence length="249" mass="26723">MALLDMTKGELHLGLAGCADPDSSSASRAESAQTEADGEDAVEEAYSAETSELPLGWSLGGTLDTGRESAAGSSSGSQESRRPESEEGESEEFRSSCVEGWDEIFLFFEEAVLKVSCGGQLKAIWETGVDKEENRLGRSADQNKAIVASVQSESGVPETQIGGSEESNQAETEDWAMGIQARNVLDCKIWLSRAVEVGAGLCCKGRQDVWQGTLWVLHLRLSTSKVQAMSESGWETVSEESGTTYRCCC</sequence>